<dbReference type="PROSITE" id="PS00178">
    <property type="entry name" value="AA_TRNA_LIGASE_I"/>
    <property type="match status" value="1"/>
</dbReference>
<dbReference type="InterPro" id="IPR033910">
    <property type="entry name" value="GluRS_core"/>
</dbReference>
<comment type="subcellular location">
    <subcellularLocation>
        <location evidence="1 10">Cytoplasm</location>
    </subcellularLocation>
</comment>
<dbReference type="GO" id="GO:0000049">
    <property type="term" value="F:tRNA binding"/>
    <property type="evidence" value="ECO:0007669"/>
    <property type="project" value="InterPro"/>
</dbReference>
<protein>
    <recommendedName>
        <fullName evidence="10">Glutamate--tRNA ligase</fullName>
        <ecNumber evidence="10">6.1.1.17</ecNumber>
    </recommendedName>
    <alternativeName>
        <fullName evidence="10">Glutamyl-tRNA synthetase</fullName>
        <shortName evidence="10">GluRS</shortName>
    </alternativeName>
</protein>
<feature type="domain" description="Aminoacyl-tRNA synthetase class I anticodon-binding" evidence="12">
    <location>
        <begin position="321"/>
        <end position="460"/>
    </location>
</feature>
<dbReference type="InterPro" id="IPR008925">
    <property type="entry name" value="aa_tRNA-synth_I_cd-bd_sf"/>
</dbReference>
<dbReference type="CDD" id="cd00808">
    <property type="entry name" value="GluRS_core"/>
    <property type="match status" value="1"/>
</dbReference>
<evidence type="ECO:0000256" key="3">
    <source>
        <dbReference type="ARBA" id="ARBA00011245"/>
    </source>
</evidence>
<comment type="caution">
    <text evidence="13">The sequence shown here is derived from an EMBL/GenBank/DDBJ whole genome shotgun (WGS) entry which is preliminary data.</text>
</comment>
<dbReference type="GO" id="GO:0006424">
    <property type="term" value="P:glutamyl-tRNA aminoacylation"/>
    <property type="evidence" value="ECO:0007669"/>
    <property type="project" value="UniProtKB-UniRule"/>
</dbReference>
<dbReference type="PRINTS" id="PR00987">
    <property type="entry name" value="TRNASYNTHGLU"/>
</dbReference>
<dbReference type="NCBIfam" id="TIGR00464">
    <property type="entry name" value="gltX_bact"/>
    <property type="match status" value="1"/>
</dbReference>
<dbReference type="Pfam" id="PF19269">
    <property type="entry name" value="Anticodon_2"/>
    <property type="match status" value="1"/>
</dbReference>
<evidence type="ECO:0000256" key="7">
    <source>
        <dbReference type="ARBA" id="ARBA00022840"/>
    </source>
</evidence>
<feature type="short sequence motif" description="'HIGH' region" evidence="10">
    <location>
        <begin position="10"/>
        <end position="20"/>
    </location>
</feature>
<dbReference type="InterPro" id="IPR020058">
    <property type="entry name" value="Glu/Gln-tRNA-synth_Ib_cat-dom"/>
</dbReference>
<reference evidence="13" key="2">
    <citation type="submission" date="2006-05" db="EMBL/GenBank/DDBJ databases">
        <title>Sequencing of the draft genome and assembly of Desulfuromonas acetoxidans DSM 684.</title>
        <authorList>
            <consortium name="US DOE Joint Genome Institute (JGI-PGF)"/>
            <person name="Copeland A."/>
            <person name="Lucas S."/>
            <person name="Lapidus A."/>
            <person name="Barry K."/>
            <person name="Detter J.C."/>
            <person name="Glavina del Rio T."/>
            <person name="Hammon N."/>
            <person name="Israni S."/>
            <person name="Dalin E."/>
            <person name="Tice H."/>
            <person name="Bruce D."/>
            <person name="Pitluck S."/>
            <person name="Richardson P."/>
        </authorList>
    </citation>
    <scope>NUCLEOTIDE SEQUENCE [LARGE SCALE GENOMIC DNA]</scope>
    <source>
        <strain evidence="13">DSM 684</strain>
    </source>
</reference>
<dbReference type="Proteomes" id="UP000005695">
    <property type="component" value="Unassembled WGS sequence"/>
</dbReference>
<organism evidence="13 14">
    <name type="scientific">Desulfuromonas acetoxidans (strain DSM 684 / 11070)</name>
    <dbReference type="NCBI Taxonomy" id="281689"/>
    <lineage>
        <taxon>Bacteria</taxon>
        <taxon>Pseudomonadati</taxon>
        <taxon>Thermodesulfobacteriota</taxon>
        <taxon>Desulfuromonadia</taxon>
        <taxon>Desulfuromonadales</taxon>
        <taxon>Desulfuromonadaceae</taxon>
        <taxon>Desulfuromonas</taxon>
    </lineage>
</organism>
<comment type="subunit">
    <text evidence="3 10">Monomer.</text>
</comment>
<evidence type="ECO:0000313" key="14">
    <source>
        <dbReference type="Proteomes" id="UP000005695"/>
    </source>
</evidence>
<evidence type="ECO:0000313" key="13">
    <source>
        <dbReference type="EMBL" id="EAT16910.1"/>
    </source>
</evidence>
<comment type="catalytic activity">
    <reaction evidence="10">
        <text>tRNA(Glu) + L-glutamate + ATP = L-glutamyl-tRNA(Glu) + AMP + diphosphate</text>
        <dbReference type="Rhea" id="RHEA:23540"/>
        <dbReference type="Rhea" id="RHEA-COMP:9663"/>
        <dbReference type="Rhea" id="RHEA-COMP:9680"/>
        <dbReference type="ChEBI" id="CHEBI:29985"/>
        <dbReference type="ChEBI" id="CHEBI:30616"/>
        <dbReference type="ChEBI" id="CHEBI:33019"/>
        <dbReference type="ChEBI" id="CHEBI:78442"/>
        <dbReference type="ChEBI" id="CHEBI:78520"/>
        <dbReference type="ChEBI" id="CHEBI:456215"/>
        <dbReference type="EC" id="6.1.1.17"/>
    </reaction>
</comment>
<dbReference type="Gene3D" id="1.10.10.350">
    <property type="match status" value="1"/>
</dbReference>
<dbReference type="EC" id="6.1.1.17" evidence="10"/>
<dbReference type="SUPFAM" id="SSF48163">
    <property type="entry name" value="An anticodon-binding domain of class I aminoacyl-tRNA synthetases"/>
    <property type="match status" value="1"/>
</dbReference>
<evidence type="ECO:0000256" key="9">
    <source>
        <dbReference type="ARBA" id="ARBA00023146"/>
    </source>
</evidence>
<keyword evidence="8 10" id="KW-0648">Protein biosynthesis</keyword>
<dbReference type="InterPro" id="IPR045462">
    <property type="entry name" value="aa-tRNA-synth_I_cd-bd"/>
</dbReference>
<dbReference type="EMBL" id="AAEW02000003">
    <property type="protein sequence ID" value="EAT16910.1"/>
    <property type="molecule type" value="Genomic_DNA"/>
</dbReference>
<dbReference type="InterPro" id="IPR000924">
    <property type="entry name" value="Glu/Gln-tRNA-synth"/>
</dbReference>
<sequence>MSDLRVRFAPSPTGYLHIGGARTALFNYLLARKEGGTFILRIEDTDVERSTQESVDAILQAMDWLGLSYDEGPFYQTERFDLYKAKIQQLLDEGKAYKCYCSQEDLDAKREAAMARGDKPQYDGTCRALEPRDDDTPYVIRFKSKEAGVTSFNDRIKGTISFNNEELDDMIIQRTDGTPTYNFVVVVDDAEMGLTLVVRGDDHVNNTPRQIQIYEALGYAVPEFAHVPMILGSDKKRLSKRHGATSVMAYRDMGYLPEAMVNYLVRLGWSFGDEEIFSMDDLVEKFSLENVGRSAGVFNPEKLLWLNEHYIKTGAPQRLGELLGEYLTTLGYPPVDGIDLAEVVKTLQDRSKTMVEMAEKAVFYVTDSVEFDESAAEKFLTADQKPVFQALADAFGQCEFTPEGVEAAFKGVLKETGLKFGKVGQPTRVALSGGTSAPGIFEVILVLGRERTLQRLNGAIARIG</sequence>
<feature type="domain" description="Glutamyl/glutaminyl-tRNA synthetase class Ib catalytic" evidence="11">
    <location>
        <begin position="4"/>
        <end position="305"/>
    </location>
</feature>
<reference evidence="13" key="1">
    <citation type="submission" date="2006-05" db="EMBL/GenBank/DDBJ databases">
        <title>Annotation of the draft genome assembly of Desulfuromonas acetoxidans DSM 684.</title>
        <authorList>
            <consortium name="US DOE Joint Genome Institute (JGI-ORNL)"/>
            <person name="Larimer F."/>
            <person name="Land M."/>
            <person name="Hauser L."/>
        </authorList>
    </citation>
    <scope>NUCLEOTIDE SEQUENCE [LARGE SCALE GENOMIC DNA]</scope>
    <source>
        <strain evidence="13">DSM 684</strain>
    </source>
</reference>
<evidence type="ECO:0000256" key="8">
    <source>
        <dbReference type="ARBA" id="ARBA00022917"/>
    </source>
</evidence>
<dbReference type="InterPro" id="IPR020751">
    <property type="entry name" value="aa-tRNA-synth_I_codon-bd_sub2"/>
</dbReference>
<dbReference type="Gene3D" id="3.40.50.620">
    <property type="entry name" value="HUPs"/>
    <property type="match status" value="1"/>
</dbReference>
<dbReference type="RefSeq" id="WP_005998419.1">
    <property type="nucleotide sequence ID" value="NZ_AAEW02000003.1"/>
</dbReference>
<dbReference type="GO" id="GO:0005524">
    <property type="term" value="F:ATP binding"/>
    <property type="evidence" value="ECO:0007669"/>
    <property type="project" value="UniProtKB-UniRule"/>
</dbReference>
<dbReference type="HAMAP" id="MF_00022">
    <property type="entry name" value="Glu_tRNA_synth_type1"/>
    <property type="match status" value="1"/>
</dbReference>
<dbReference type="InterPro" id="IPR004527">
    <property type="entry name" value="Glu-tRNA-ligase_bac/mito"/>
</dbReference>
<dbReference type="OrthoDB" id="9807503at2"/>
<feature type="short sequence motif" description="'KMSKS' region" evidence="10">
    <location>
        <begin position="237"/>
        <end position="241"/>
    </location>
</feature>
<keyword evidence="14" id="KW-1185">Reference proteome</keyword>
<keyword evidence="7 10" id="KW-0067">ATP-binding</keyword>
<evidence type="ECO:0000259" key="12">
    <source>
        <dbReference type="Pfam" id="PF19269"/>
    </source>
</evidence>
<evidence type="ECO:0000256" key="5">
    <source>
        <dbReference type="ARBA" id="ARBA00022598"/>
    </source>
</evidence>
<evidence type="ECO:0000256" key="4">
    <source>
        <dbReference type="ARBA" id="ARBA00022490"/>
    </source>
</evidence>
<keyword evidence="5 10" id="KW-0436">Ligase</keyword>
<comment type="function">
    <text evidence="10">Catalyzes the attachment of glutamate to tRNA(Glu) in a two-step reaction: glutamate is first activated by ATP to form Glu-AMP and then transferred to the acceptor end of tRNA(Glu).</text>
</comment>
<dbReference type="FunFam" id="3.40.50.620:FF:000007">
    <property type="entry name" value="Glutamate--tRNA ligase"/>
    <property type="match status" value="1"/>
</dbReference>
<keyword evidence="4 10" id="KW-0963">Cytoplasm</keyword>
<evidence type="ECO:0000256" key="10">
    <source>
        <dbReference type="HAMAP-Rule" id="MF_00022"/>
    </source>
</evidence>
<evidence type="ECO:0000256" key="2">
    <source>
        <dbReference type="ARBA" id="ARBA00007894"/>
    </source>
</evidence>
<evidence type="ECO:0000256" key="1">
    <source>
        <dbReference type="ARBA" id="ARBA00004496"/>
    </source>
</evidence>
<dbReference type="Pfam" id="PF00749">
    <property type="entry name" value="tRNA-synt_1c"/>
    <property type="match status" value="1"/>
</dbReference>
<gene>
    <name evidence="10" type="primary">gltX</name>
    <name evidence="13" type="ORF">Dace_2162</name>
</gene>
<dbReference type="InterPro" id="IPR014729">
    <property type="entry name" value="Rossmann-like_a/b/a_fold"/>
</dbReference>
<dbReference type="GO" id="GO:0008270">
    <property type="term" value="F:zinc ion binding"/>
    <property type="evidence" value="ECO:0007669"/>
    <property type="project" value="InterPro"/>
</dbReference>
<dbReference type="PANTHER" id="PTHR43311">
    <property type="entry name" value="GLUTAMATE--TRNA LIGASE"/>
    <property type="match status" value="1"/>
</dbReference>
<dbReference type="PANTHER" id="PTHR43311:SF2">
    <property type="entry name" value="GLUTAMATE--TRNA LIGASE, MITOCHONDRIAL-RELATED"/>
    <property type="match status" value="1"/>
</dbReference>
<proteinExistence type="inferred from homology"/>
<keyword evidence="9 10" id="KW-0030">Aminoacyl-tRNA synthetase</keyword>
<dbReference type="InterPro" id="IPR049940">
    <property type="entry name" value="GluQ/Sye"/>
</dbReference>
<evidence type="ECO:0000256" key="6">
    <source>
        <dbReference type="ARBA" id="ARBA00022741"/>
    </source>
</evidence>
<evidence type="ECO:0000259" key="11">
    <source>
        <dbReference type="Pfam" id="PF00749"/>
    </source>
</evidence>
<dbReference type="AlphaFoldDB" id="Q1K2H1"/>
<comment type="similarity">
    <text evidence="2 10">Belongs to the class-I aminoacyl-tRNA synthetase family. Glutamate--tRNA ligase type 1 subfamily.</text>
</comment>
<feature type="binding site" evidence="10">
    <location>
        <position position="240"/>
    </location>
    <ligand>
        <name>ATP</name>
        <dbReference type="ChEBI" id="CHEBI:30616"/>
    </ligand>
</feature>
<dbReference type="GO" id="GO:0004818">
    <property type="term" value="F:glutamate-tRNA ligase activity"/>
    <property type="evidence" value="ECO:0007669"/>
    <property type="project" value="UniProtKB-UniRule"/>
</dbReference>
<comment type="caution">
    <text evidence="10">Lacks conserved residue(s) required for the propagation of feature annotation.</text>
</comment>
<accession>Q1K2H1</accession>
<keyword evidence="6 10" id="KW-0547">Nucleotide-binding</keyword>
<dbReference type="InterPro" id="IPR001412">
    <property type="entry name" value="aa-tRNA-synth_I_CS"/>
</dbReference>
<dbReference type="SUPFAM" id="SSF52374">
    <property type="entry name" value="Nucleotidylyl transferase"/>
    <property type="match status" value="1"/>
</dbReference>
<name>Q1K2H1_DESA6</name>
<dbReference type="GO" id="GO:0005829">
    <property type="term" value="C:cytosol"/>
    <property type="evidence" value="ECO:0007669"/>
    <property type="project" value="TreeGrafter"/>
</dbReference>